<proteinExistence type="predicted"/>
<dbReference type="SMR" id="A0A1D6GCI6"/>
<dbReference type="InterPro" id="IPR041677">
    <property type="entry name" value="DNA2/NAM7_AAA_11"/>
</dbReference>
<protein>
    <recommendedName>
        <fullName evidence="1">DNA2/NAM7 helicase helicase domain-containing protein</fullName>
    </recommendedName>
</protein>
<dbReference type="PaxDb" id="4577-AC190834.3_FGP005"/>
<accession>A0A1D6GCI6</accession>
<gene>
    <name evidence="2" type="ORF">ZEAMMB73_Zm00001d012796</name>
</gene>
<organism evidence="2">
    <name type="scientific">Zea mays</name>
    <name type="common">Maize</name>
    <dbReference type="NCBI Taxonomy" id="4577"/>
    <lineage>
        <taxon>Eukaryota</taxon>
        <taxon>Viridiplantae</taxon>
        <taxon>Streptophyta</taxon>
        <taxon>Embryophyta</taxon>
        <taxon>Tracheophyta</taxon>
        <taxon>Spermatophyta</taxon>
        <taxon>Magnoliopsida</taxon>
        <taxon>Liliopsida</taxon>
        <taxon>Poales</taxon>
        <taxon>Poaceae</taxon>
        <taxon>PACMAD clade</taxon>
        <taxon>Panicoideae</taxon>
        <taxon>Andropogonodae</taxon>
        <taxon>Andropogoneae</taxon>
        <taxon>Tripsacinae</taxon>
        <taxon>Zea</taxon>
    </lineage>
</organism>
<dbReference type="eggNOG" id="KOG1801">
    <property type="taxonomic scope" value="Eukaryota"/>
</dbReference>
<dbReference type="Pfam" id="PF13086">
    <property type="entry name" value="AAA_11"/>
    <property type="match status" value="1"/>
</dbReference>
<dbReference type="EMBL" id="CM000781">
    <property type="protein sequence ID" value="AQK61384.1"/>
    <property type="molecule type" value="Genomic_DNA"/>
</dbReference>
<dbReference type="InterPro" id="IPR027417">
    <property type="entry name" value="P-loop_NTPase"/>
</dbReference>
<dbReference type="PANTHER" id="PTHR10887">
    <property type="entry name" value="DNA2/NAM7 HELICASE FAMILY"/>
    <property type="match status" value="1"/>
</dbReference>
<dbReference type="AlphaFoldDB" id="A0A1D6GCI6"/>
<evidence type="ECO:0000313" key="2">
    <source>
        <dbReference type="EMBL" id="AQK61384.1"/>
    </source>
</evidence>
<dbReference type="Gene3D" id="3.40.50.300">
    <property type="entry name" value="P-loop containing nucleotide triphosphate hydrolases"/>
    <property type="match status" value="1"/>
</dbReference>
<name>A0A1D6GCI6_MAIZE</name>
<dbReference type="PANTHER" id="PTHR10887:SF520">
    <property type="entry name" value="P-LOOP CONTAINING NUCLEOSIDE TRIPHOSPHATE HYDROLASE SUPERFAMILY PROTEIN"/>
    <property type="match status" value="1"/>
</dbReference>
<dbReference type="InParanoid" id="A0A1D6GCI6"/>
<dbReference type="SUPFAM" id="SSF52540">
    <property type="entry name" value="P-loop containing nucleoside triphosphate hydrolases"/>
    <property type="match status" value="1"/>
</dbReference>
<dbReference type="GO" id="GO:0004386">
    <property type="term" value="F:helicase activity"/>
    <property type="evidence" value="ECO:0007669"/>
    <property type="project" value="InterPro"/>
</dbReference>
<sequence>MVETIPNKFDNHLVYTEAFQNPTLEEIWHQIDSRMDTISRGLDVDCYEWSKNCRRSNEFNIKLNLENGKNMPRKGDLMLFSERGLESREKIIKAGSFCTILVVNHPTSMVFLMSHSPYGGSLNDQSSYKVMHPCNLTTFACSWAVMKGGCQDNTEIINLILTKNKENVDNMLQADGDYGQFTCTGKTKTASVVLLMLLKLLRTQRTLVCAPTNTALMQLASRLVSLLEESTGTSHLLDDIIIFGSEKLMNSENDMSKISLDCRIRGQYPKYTVKNSPHIVNKFLCKAKLVFCTPCNSFRFVGNQQFDNLVIDEAANLKECESLIPLGIGGIKHVVLMGDDKQLQSVMHGILCSSRFDNLAWDLKVANVELYYKAVHFYFQENPDLINDMLD</sequence>
<reference evidence="2" key="1">
    <citation type="submission" date="2015-12" db="EMBL/GenBank/DDBJ databases">
        <title>Update maize B73 reference genome by single molecule sequencing technologies.</title>
        <authorList>
            <consortium name="Maize Genome Sequencing Project"/>
            <person name="Ware D."/>
        </authorList>
    </citation>
    <scope>NUCLEOTIDE SEQUENCE</scope>
    <source>
        <tissue evidence="2">Seedling</tissue>
    </source>
</reference>
<feature type="domain" description="DNA2/NAM7 helicase helicase" evidence="1">
    <location>
        <begin position="278"/>
        <end position="348"/>
    </location>
</feature>
<evidence type="ECO:0000259" key="1">
    <source>
        <dbReference type="Pfam" id="PF13086"/>
    </source>
</evidence>
<dbReference type="InterPro" id="IPR045055">
    <property type="entry name" value="DNA2/NAM7-like"/>
</dbReference>